<dbReference type="GO" id="GO:0005886">
    <property type="term" value="C:plasma membrane"/>
    <property type="evidence" value="ECO:0007669"/>
    <property type="project" value="UniProtKB-SubCell"/>
</dbReference>
<dbReference type="GO" id="GO:0022857">
    <property type="term" value="F:transmembrane transporter activity"/>
    <property type="evidence" value="ECO:0007669"/>
    <property type="project" value="TreeGrafter"/>
</dbReference>
<dbReference type="RefSeq" id="WP_090743833.1">
    <property type="nucleotide sequence ID" value="NZ_CZQA01000001.1"/>
</dbReference>
<comment type="similarity">
    <text evidence="6">Belongs to the ABC-4 integral membrane protein family.</text>
</comment>
<dbReference type="Gene3D" id="1.10.287.470">
    <property type="entry name" value="Helix hairpin bin"/>
    <property type="match status" value="1"/>
</dbReference>
<dbReference type="PANTHER" id="PTHR30572">
    <property type="entry name" value="MEMBRANE COMPONENT OF TRANSPORTER-RELATED"/>
    <property type="match status" value="1"/>
</dbReference>
<dbReference type="SUPFAM" id="SSF111369">
    <property type="entry name" value="HlyD-like secretion proteins"/>
    <property type="match status" value="1"/>
</dbReference>
<comment type="subcellular location">
    <subcellularLocation>
        <location evidence="1">Cell membrane</location>
        <topology evidence="1">Multi-pass membrane protein</topology>
    </subcellularLocation>
</comment>
<evidence type="ECO:0000256" key="2">
    <source>
        <dbReference type="ARBA" id="ARBA00022475"/>
    </source>
</evidence>
<sequence>MHLDLAQAALASAELDLGYTTIYSPVNGIVVSRNGDVGQTLAAAFQTPILFLNILMVSVTERTREISLRMAVGATRTHILLQFLMEALIMTAIGWTLGVGIGIWIPRLLTTMIGWPTIINIQAVLTAFLFSLVVGLGFGLYPANNASKLNPIETLRYE</sequence>
<dbReference type="PANTHER" id="PTHR30572:SF4">
    <property type="entry name" value="ABC TRANSPORTER PERMEASE YTRF"/>
    <property type="match status" value="1"/>
</dbReference>
<evidence type="ECO:0000256" key="7">
    <source>
        <dbReference type="SAM" id="Phobius"/>
    </source>
</evidence>
<keyword evidence="10" id="KW-1185">Reference proteome</keyword>
<keyword evidence="3 7" id="KW-0812">Transmembrane</keyword>
<organism evidence="9 10">
    <name type="scientific">Candidatus Nitrospira nitrosa</name>
    <dbReference type="NCBI Taxonomy" id="1742972"/>
    <lineage>
        <taxon>Bacteria</taxon>
        <taxon>Pseudomonadati</taxon>
        <taxon>Nitrospirota</taxon>
        <taxon>Nitrospiria</taxon>
        <taxon>Nitrospirales</taxon>
        <taxon>Nitrospiraceae</taxon>
        <taxon>Nitrospira</taxon>
    </lineage>
</organism>
<evidence type="ECO:0000313" key="9">
    <source>
        <dbReference type="EMBL" id="CUS32632.1"/>
    </source>
</evidence>
<keyword evidence="4 7" id="KW-1133">Transmembrane helix</keyword>
<dbReference type="EMBL" id="CZQA01000001">
    <property type="protein sequence ID" value="CUS32632.1"/>
    <property type="molecule type" value="Genomic_DNA"/>
</dbReference>
<protein>
    <submittedName>
        <fullName evidence="9">ABC-type transport system, permease component</fullName>
    </submittedName>
</protein>
<evidence type="ECO:0000256" key="1">
    <source>
        <dbReference type="ARBA" id="ARBA00004651"/>
    </source>
</evidence>
<dbReference type="InterPro" id="IPR050250">
    <property type="entry name" value="Macrolide_Exporter_MacB"/>
</dbReference>
<feature type="domain" description="ABC3 transporter permease C-terminal" evidence="8">
    <location>
        <begin position="49"/>
        <end position="151"/>
    </location>
</feature>
<dbReference type="Gene3D" id="2.40.50.100">
    <property type="match status" value="1"/>
</dbReference>
<dbReference type="STRING" id="1742972.COMA1_10736"/>
<keyword evidence="5 7" id="KW-0472">Membrane</keyword>
<name>A0A0S4L7P6_9BACT</name>
<dbReference type="AlphaFoldDB" id="A0A0S4L7P6"/>
<dbReference type="Proteomes" id="UP000199032">
    <property type="component" value="Unassembled WGS sequence"/>
</dbReference>
<reference evidence="9 10" key="1">
    <citation type="submission" date="2015-10" db="EMBL/GenBank/DDBJ databases">
        <authorList>
            <person name="Gilbert D.G."/>
        </authorList>
    </citation>
    <scope>NUCLEOTIDE SEQUENCE [LARGE SCALE GENOMIC DNA]</scope>
    <source>
        <strain evidence="9">COMA1</strain>
    </source>
</reference>
<dbReference type="InterPro" id="IPR003838">
    <property type="entry name" value="ABC3_permease_C"/>
</dbReference>
<dbReference type="OrthoDB" id="9770036at2"/>
<evidence type="ECO:0000256" key="6">
    <source>
        <dbReference type="ARBA" id="ARBA00038076"/>
    </source>
</evidence>
<gene>
    <name evidence="9" type="ORF">COMA1_10736</name>
</gene>
<feature type="transmembrane region" description="Helical" evidence="7">
    <location>
        <begin position="41"/>
        <end position="59"/>
    </location>
</feature>
<dbReference type="Pfam" id="PF02687">
    <property type="entry name" value="FtsX"/>
    <property type="match status" value="1"/>
</dbReference>
<evidence type="ECO:0000313" key="10">
    <source>
        <dbReference type="Proteomes" id="UP000199032"/>
    </source>
</evidence>
<feature type="transmembrane region" description="Helical" evidence="7">
    <location>
        <begin position="79"/>
        <end position="105"/>
    </location>
</feature>
<evidence type="ECO:0000259" key="8">
    <source>
        <dbReference type="Pfam" id="PF02687"/>
    </source>
</evidence>
<evidence type="ECO:0000256" key="3">
    <source>
        <dbReference type="ARBA" id="ARBA00022692"/>
    </source>
</evidence>
<evidence type="ECO:0000256" key="5">
    <source>
        <dbReference type="ARBA" id="ARBA00023136"/>
    </source>
</evidence>
<keyword evidence="2" id="KW-1003">Cell membrane</keyword>
<accession>A0A0S4L7P6</accession>
<proteinExistence type="inferred from homology"/>
<feature type="transmembrane region" description="Helical" evidence="7">
    <location>
        <begin position="117"/>
        <end position="141"/>
    </location>
</feature>
<evidence type="ECO:0000256" key="4">
    <source>
        <dbReference type="ARBA" id="ARBA00022989"/>
    </source>
</evidence>